<proteinExistence type="predicted"/>
<sequence>VRTLNFRKPNFQLFKELFNSTPWEMVLRDKEAEKNWQVFKDAFHRAQELSIPWCRKLGKKGKRPAWPSHDLGVKLKAKKRLHRQWKKGLVSWEEDRDAVRLCKDGIRKAKAQLEPNLARDAKNNKKGFYRHINQKRKVKESVPPLMSRSGELMTTDEEEAEVLNNFFASVFTGNPSPHTSRINGPFDRDQEDRGPPTVRDDQV</sequence>
<name>A0A091VW25_NIPNI</name>
<feature type="compositionally biased region" description="Basic and acidic residues" evidence="1">
    <location>
        <begin position="186"/>
        <end position="203"/>
    </location>
</feature>
<organism evidence="2 3">
    <name type="scientific">Nipponia nippon</name>
    <name type="common">Crested ibis</name>
    <name type="synonym">Ibis nippon</name>
    <dbReference type="NCBI Taxonomy" id="128390"/>
    <lineage>
        <taxon>Eukaryota</taxon>
        <taxon>Metazoa</taxon>
        <taxon>Chordata</taxon>
        <taxon>Craniata</taxon>
        <taxon>Vertebrata</taxon>
        <taxon>Euteleostomi</taxon>
        <taxon>Archelosauria</taxon>
        <taxon>Archosauria</taxon>
        <taxon>Dinosauria</taxon>
        <taxon>Saurischia</taxon>
        <taxon>Theropoda</taxon>
        <taxon>Coelurosauria</taxon>
        <taxon>Aves</taxon>
        <taxon>Neognathae</taxon>
        <taxon>Neoaves</taxon>
        <taxon>Aequornithes</taxon>
        <taxon>Pelecaniformes</taxon>
        <taxon>Threskiornithidae</taxon>
        <taxon>Nipponia</taxon>
    </lineage>
</organism>
<accession>A0A091VW25</accession>
<reference evidence="2 3" key="1">
    <citation type="submission" date="2014-04" db="EMBL/GenBank/DDBJ databases">
        <title>Genome evolution of avian class.</title>
        <authorList>
            <person name="Zhang G."/>
            <person name="Li C."/>
        </authorList>
    </citation>
    <scope>NUCLEOTIDE SEQUENCE [LARGE SCALE GENOMIC DNA]</scope>
    <source>
        <strain evidence="2">BGI_Y956</strain>
    </source>
</reference>
<gene>
    <name evidence="2" type="ORF">Y956_13278</name>
</gene>
<dbReference type="GO" id="GO:0007508">
    <property type="term" value="P:larval heart development"/>
    <property type="evidence" value="ECO:0007669"/>
    <property type="project" value="TreeGrafter"/>
</dbReference>
<protein>
    <submittedName>
        <fullName evidence="2">Uncharacterized protein</fullName>
    </submittedName>
</protein>
<feature type="region of interest" description="Disordered" evidence="1">
    <location>
        <begin position="173"/>
        <end position="203"/>
    </location>
</feature>
<evidence type="ECO:0000313" key="2">
    <source>
        <dbReference type="EMBL" id="KFR07567.1"/>
    </source>
</evidence>
<dbReference type="AlphaFoldDB" id="A0A091VW25"/>
<feature type="non-terminal residue" evidence="2">
    <location>
        <position position="203"/>
    </location>
</feature>
<dbReference type="GO" id="GO:0031012">
    <property type="term" value="C:extracellular matrix"/>
    <property type="evidence" value="ECO:0007669"/>
    <property type="project" value="TreeGrafter"/>
</dbReference>
<dbReference type="EMBL" id="KL411430">
    <property type="protein sequence ID" value="KFR07567.1"/>
    <property type="molecule type" value="Genomic_DNA"/>
</dbReference>
<dbReference type="Proteomes" id="UP000053283">
    <property type="component" value="Unassembled WGS sequence"/>
</dbReference>
<keyword evidence="3" id="KW-1185">Reference proteome</keyword>
<dbReference type="PANTHER" id="PTHR33395:SF22">
    <property type="entry name" value="REVERSE TRANSCRIPTASE DOMAIN-CONTAINING PROTEIN"/>
    <property type="match status" value="1"/>
</dbReference>
<evidence type="ECO:0000313" key="3">
    <source>
        <dbReference type="Proteomes" id="UP000053283"/>
    </source>
</evidence>
<dbReference type="PANTHER" id="PTHR33395">
    <property type="entry name" value="TRANSCRIPTASE, PUTATIVE-RELATED-RELATED"/>
    <property type="match status" value="1"/>
</dbReference>
<feature type="compositionally biased region" description="Polar residues" evidence="1">
    <location>
        <begin position="173"/>
        <end position="182"/>
    </location>
</feature>
<feature type="non-terminal residue" evidence="2">
    <location>
        <position position="1"/>
    </location>
</feature>
<evidence type="ECO:0000256" key="1">
    <source>
        <dbReference type="SAM" id="MobiDB-lite"/>
    </source>
</evidence>
<dbReference type="GO" id="GO:0061343">
    <property type="term" value="P:cell adhesion involved in heart morphogenesis"/>
    <property type="evidence" value="ECO:0007669"/>
    <property type="project" value="TreeGrafter"/>
</dbReference>